<accession>A0A6J7HMN6</accession>
<dbReference type="Gene3D" id="1.25.10.10">
    <property type="entry name" value="Leucine-rich Repeat Variant"/>
    <property type="match status" value="1"/>
</dbReference>
<evidence type="ECO:0000313" key="1">
    <source>
        <dbReference type="EMBL" id="CAB4918473.1"/>
    </source>
</evidence>
<protein>
    <submittedName>
        <fullName evidence="1">Unannotated protein</fullName>
    </submittedName>
</protein>
<gene>
    <name evidence="1" type="ORF">UFOPK3610_01268</name>
</gene>
<dbReference type="InterPro" id="IPR004830">
    <property type="entry name" value="LRR_variant"/>
</dbReference>
<sequence>MGADELQAETYAALRATVGDLMATCEDLAAAFKEAVGDNEIRTAAITHPNMTDRAIEAIFLAGGEPSKATLALCDRPRLLMLWALSPRANVRALVASNPHTPAAILEELAEDRDESVRAVAVPNQPKH</sequence>
<dbReference type="InterPro" id="IPR011989">
    <property type="entry name" value="ARM-like"/>
</dbReference>
<dbReference type="EMBL" id="CAFBMR010000053">
    <property type="protein sequence ID" value="CAB4918473.1"/>
    <property type="molecule type" value="Genomic_DNA"/>
</dbReference>
<dbReference type="Pfam" id="PF01816">
    <property type="entry name" value="LRV"/>
    <property type="match status" value="1"/>
</dbReference>
<dbReference type="AlphaFoldDB" id="A0A6J7HMN6"/>
<reference evidence="1" key="1">
    <citation type="submission" date="2020-05" db="EMBL/GenBank/DDBJ databases">
        <authorList>
            <person name="Chiriac C."/>
            <person name="Salcher M."/>
            <person name="Ghai R."/>
            <person name="Kavagutti S V."/>
        </authorList>
    </citation>
    <scope>NUCLEOTIDE SEQUENCE</scope>
</reference>
<organism evidence="1">
    <name type="scientific">freshwater metagenome</name>
    <dbReference type="NCBI Taxonomy" id="449393"/>
    <lineage>
        <taxon>unclassified sequences</taxon>
        <taxon>metagenomes</taxon>
        <taxon>ecological metagenomes</taxon>
    </lineage>
</organism>
<name>A0A6J7HMN6_9ZZZZ</name>
<proteinExistence type="predicted"/>